<keyword evidence="2" id="KW-1185">Reference proteome</keyword>
<proteinExistence type="predicted"/>
<comment type="caution">
    <text evidence="1">The sequence shown here is derived from an EMBL/GenBank/DDBJ whole genome shotgun (WGS) entry which is preliminary data.</text>
</comment>
<protein>
    <submittedName>
        <fullName evidence="1">Uncharacterized protein</fullName>
    </submittedName>
</protein>
<evidence type="ECO:0000313" key="1">
    <source>
        <dbReference type="EMBL" id="EEX21944.1"/>
    </source>
</evidence>
<dbReference type="AlphaFoldDB" id="C9L7D9"/>
<evidence type="ECO:0000313" key="2">
    <source>
        <dbReference type="Proteomes" id="UP000003755"/>
    </source>
</evidence>
<name>C9L7D9_BLAHA</name>
<dbReference type="STRING" id="537007.BLAHAN_05305"/>
<gene>
    <name evidence="1" type="ORF">BLAHAN_05305</name>
</gene>
<dbReference type="HOGENOM" id="CLU_2520971_0_0_9"/>
<accession>C9L7D9</accession>
<sequence length="84" mass="9519">MDRDLNPSTHFWICGFQDHRNQPDSAIHVLTLHDFMAHATSFFPLLMRMDAAKAFRLGLNITDTGLIRTIGQDFSHHSLSRGAP</sequence>
<reference evidence="1" key="1">
    <citation type="submission" date="2009-09" db="EMBL/GenBank/DDBJ databases">
        <authorList>
            <person name="Weinstock G."/>
            <person name="Sodergren E."/>
            <person name="Clifton S."/>
            <person name="Fulton L."/>
            <person name="Fulton B."/>
            <person name="Courtney L."/>
            <person name="Fronick C."/>
            <person name="Harrison M."/>
            <person name="Strong C."/>
            <person name="Farmer C."/>
            <person name="Delahaunty K."/>
            <person name="Markovic C."/>
            <person name="Hall O."/>
            <person name="Minx P."/>
            <person name="Tomlinson C."/>
            <person name="Mitreva M."/>
            <person name="Nelson J."/>
            <person name="Hou S."/>
            <person name="Wollam A."/>
            <person name="Pepin K.H."/>
            <person name="Johnson M."/>
            <person name="Bhonagiri V."/>
            <person name="Nash W.E."/>
            <person name="Warren W."/>
            <person name="Chinwalla A."/>
            <person name="Mardis E.R."/>
            <person name="Wilson R.K."/>
        </authorList>
    </citation>
    <scope>NUCLEOTIDE SEQUENCE [LARGE SCALE GENOMIC DNA]</scope>
    <source>
        <strain evidence="1">DSM 20583</strain>
    </source>
</reference>
<dbReference type="EMBL" id="ABYU02000014">
    <property type="protein sequence ID" value="EEX21944.1"/>
    <property type="molecule type" value="Genomic_DNA"/>
</dbReference>
<dbReference type="Proteomes" id="UP000003755">
    <property type="component" value="Unassembled WGS sequence"/>
</dbReference>
<organism evidence="1 2">
    <name type="scientific">Blautia hansenii DSM 20583</name>
    <dbReference type="NCBI Taxonomy" id="537007"/>
    <lineage>
        <taxon>Bacteria</taxon>
        <taxon>Bacillati</taxon>
        <taxon>Bacillota</taxon>
        <taxon>Clostridia</taxon>
        <taxon>Lachnospirales</taxon>
        <taxon>Lachnospiraceae</taxon>
        <taxon>Blautia</taxon>
    </lineage>
</organism>